<evidence type="ECO:0000256" key="1">
    <source>
        <dbReference type="ARBA" id="ARBA00004515"/>
    </source>
</evidence>
<keyword evidence="9 15" id="KW-0418">Kinase</keyword>
<evidence type="ECO:0000256" key="7">
    <source>
        <dbReference type="ARBA" id="ARBA00022679"/>
    </source>
</evidence>
<sequence>MAPGSTLWTRIPDMQQQNFPPFTLACAEGEPVALAPEYFTPEYWQAQNAVTGSSKGRYTTWFVRHPEASEDWVLRHYWRGGMMEKFSKDKYFYTGLANTRAFAELALLEKLHHEGLPVPRPVGARVQRFALWYSADILIERMPGCRDLLAWLEQGPMNEDDWKALGTCIGRFHRRGVYHADLNAKNILKGPDGFALIDFDRGEIRTPAQSWQQANLSRLRRSFDKEKGKLPSLAFDDTCWQWLLAGYAAA</sequence>
<organism evidence="16 17">
    <name type="scientific">Shewanella jiangmenensis</name>
    <dbReference type="NCBI Taxonomy" id="2837387"/>
    <lineage>
        <taxon>Bacteria</taxon>
        <taxon>Pseudomonadati</taxon>
        <taxon>Pseudomonadota</taxon>
        <taxon>Gammaproteobacteria</taxon>
        <taxon>Alteromonadales</taxon>
        <taxon>Shewanellaceae</taxon>
        <taxon>Shewanella</taxon>
    </lineage>
</organism>
<evidence type="ECO:0000256" key="5">
    <source>
        <dbReference type="ARBA" id="ARBA00022475"/>
    </source>
</evidence>
<evidence type="ECO:0000256" key="4">
    <source>
        <dbReference type="ARBA" id="ARBA00011988"/>
    </source>
</evidence>
<keyword evidence="17" id="KW-1185">Reference proteome</keyword>
<feature type="active site" evidence="15">
    <location>
        <position position="181"/>
    </location>
</feature>
<dbReference type="InterPro" id="IPR011009">
    <property type="entry name" value="Kinase-like_dom_sf"/>
</dbReference>
<proteinExistence type="inferred from homology"/>
<comment type="caution">
    <text evidence="16">The sequence shown here is derived from an EMBL/GenBank/DDBJ whole genome shotgun (WGS) entry which is preliminary data.</text>
</comment>
<dbReference type="EMBL" id="JAHEPS010000008">
    <property type="protein sequence ID" value="MBT1446145.1"/>
    <property type="molecule type" value="Genomic_DNA"/>
</dbReference>
<evidence type="ECO:0000256" key="8">
    <source>
        <dbReference type="ARBA" id="ARBA00022741"/>
    </source>
</evidence>
<keyword evidence="6 15" id="KW-0997">Cell inner membrane</keyword>
<protein>
    <recommendedName>
        <fullName evidence="13 15">3-deoxy-D-manno-octulosonic acid kinase</fullName>
        <shortName evidence="15">Kdo kinase</shortName>
        <ecNumber evidence="4 15">2.7.1.166</ecNumber>
    </recommendedName>
</protein>
<dbReference type="HAMAP" id="MF_00521">
    <property type="entry name" value="KDO_kinase"/>
    <property type="match status" value="1"/>
</dbReference>
<evidence type="ECO:0000256" key="14">
    <source>
        <dbReference type="ARBA" id="ARBA00034417"/>
    </source>
</evidence>
<comment type="subcellular location">
    <subcellularLocation>
        <location evidence="1 15">Cell inner membrane</location>
        <topology evidence="1 15">Peripheral membrane protein</topology>
        <orientation evidence="1 15">Cytoplasmic side</orientation>
    </subcellularLocation>
</comment>
<dbReference type="NCBIfam" id="NF002475">
    <property type="entry name" value="PRK01723.1"/>
    <property type="match status" value="1"/>
</dbReference>
<comment type="pathway">
    <text evidence="2 15">Bacterial outer membrane biogenesis; LPS core biosynthesis.</text>
</comment>
<dbReference type="EC" id="2.7.1.166" evidence="4 15"/>
<keyword evidence="11 15" id="KW-0448">Lipopolysaccharide biosynthesis</keyword>
<dbReference type="GO" id="GO:0016301">
    <property type="term" value="F:kinase activity"/>
    <property type="evidence" value="ECO:0007669"/>
    <property type="project" value="UniProtKB-KW"/>
</dbReference>
<reference evidence="16 17" key="1">
    <citation type="submission" date="2021-05" db="EMBL/GenBank/DDBJ databases">
        <title>Shewanella sp. JM162201.</title>
        <authorList>
            <person name="Xu S."/>
            <person name="Li A."/>
        </authorList>
    </citation>
    <scope>NUCLEOTIDE SEQUENCE [LARGE SCALE GENOMIC DNA]</scope>
    <source>
        <strain evidence="16 17">JM162201</strain>
    </source>
</reference>
<comment type="catalytic activity">
    <reaction evidence="14 15">
        <text>an alpha-Kdo-(2-&gt;6)-lipid IVA + ATP = a 4-O-phospho-alpha-Kdo-(2-&gt;6)-lipid IVA + ADP + H(+)</text>
        <dbReference type="Rhea" id="RHEA:74271"/>
        <dbReference type="ChEBI" id="CHEBI:15378"/>
        <dbReference type="ChEBI" id="CHEBI:30616"/>
        <dbReference type="ChEBI" id="CHEBI:176428"/>
        <dbReference type="ChEBI" id="CHEBI:193140"/>
        <dbReference type="ChEBI" id="CHEBI:456216"/>
        <dbReference type="EC" id="2.7.1.166"/>
    </reaction>
</comment>
<evidence type="ECO:0000256" key="6">
    <source>
        <dbReference type="ARBA" id="ARBA00022519"/>
    </source>
</evidence>
<keyword evidence="7 15" id="KW-0808">Transferase</keyword>
<dbReference type="InterPro" id="IPR022826">
    <property type="entry name" value="KDO_kinase"/>
</dbReference>
<gene>
    <name evidence="15" type="primary">kdkA</name>
    <name evidence="16" type="ORF">KJI95_16735</name>
</gene>
<keyword evidence="8 15" id="KW-0547">Nucleotide-binding</keyword>
<keyword evidence="10 15" id="KW-0067">ATP-binding</keyword>
<evidence type="ECO:0000313" key="17">
    <source>
        <dbReference type="Proteomes" id="UP001195903"/>
    </source>
</evidence>
<dbReference type="SUPFAM" id="SSF56112">
    <property type="entry name" value="Protein kinase-like (PK-like)"/>
    <property type="match status" value="1"/>
</dbReference>
<accession>A0ABS5V6T9</accession>
<evidence type="ECO:0000256" key="3">
    <source>
        <dbReference type="ARBA" id="ARBA00010327"/>
    </source>
</evidence>
<keyword evidence="12 15" id="KW-0472">Membrane</keyword>
<evidence type="ECO:0000256" key="13">
    <source>
        <dbReference type="ARBA" id="ARBA00029511"/>
    </source>
</evidence>
<evidence type="ECO:0000256" key="9">
    <source>
        <dbReference type="ARBA" id="ARBA00022777"/>
    </source>
</evidence>
<dbReference type="Gene3D" id="1.10.510.10">
    <property type="entry name" value="Transferase(Phosphotransferase) domain 1"/>
    <property type="match status" value="1"/>
</dbReference>
<dbReference type="Pfam" id="PF06293">
    <property type="entry name" value="Kdo"/>
    <property type="match status" value="1"/>
</dbReference>
<comment type="function">
    <text evidence="15">Catalyzes the ATP-dependent phosphorylation of the 3-deoxy-D-manno-octulosonic acid (Kdo) residue in Kdo-lipid IV(A) at the 4-OH position.</text>
</comment>
<evidence type="ECO:0000256" key="12">
    <source>
        <dbReference type="ARBA" id="ARBA00023136"/>
    </source>
</evidence>
<evidence type="ECO:0000256" key="2">
    <source>
        <dbReference type="ARBA" id="ARBA00004713"/>
    </source>
</evidence>
<name>A0ABS5V6T9_9GAMM</name>
<evidence type="ECO:0000313" key="16">
    <source>
        <dbReference type="EMBL" id="MBT1446145.1"/>
    </source>
</evidence>
<comment type="similarity">
    <text evidence="3 15">Belongs to the protein kinase superfamily. KdkA/RfaP family.</text>
</comment>
<evidence type="ECO:0000256" key="10">
    <source>
        <dbReference type="ARBA" id="ARBA00022840"/>
    </source>
</evidence>
<evidence type="ECO:0000256" key="15">
    <source>
        <dbReference type="HAMAP-Rule" id="MF_00521"/>
    </source>
</evidence>
<evidence type="ECO:0000256" key="11">
    <source>
        <dbReference type="ARBA" id="ARBA00022985"/>
    </source>
</evidence>
<keyword evidence="5 15" id="KW-1003">Cell membrane</keyword>
<dbReference type="Proteomes" id="UP001195903">
    <property type="component" value="Unassembled WGS sequence"/>
</dbReference>